<dbReference type="EMBL" id="CACRXK020009228">
    <property type="protein sequence ID" value="CAB4016708.1"/>
    <property type="molecule type" value="Genomic_DNA"/>
</dbReference>
<keyword evidence="2" id="KW-1185">Reference proteome</keyword>
<sequence length="196" mass="21662">MGDTEQDDNFTCAITTKLNSSAENKKNTVVEYRSPNRPRSLKIGLIVSIGLNAIFAVLFVVVFILLSDMNARLSRFDELLNKEKVRPAEGYGSNKVEAVITPTDSGYRSSTRPQESLIQTPTQVHTRRKYPPIVPTATNVNTCKCRGPPAYSFTLSNTKRAKECESVRLTLLVNNKRSEAYRTDGGVGISTIDSCP</sequence>
<proteinExistence type="predicted"/>
<dbReference type="Proteomes" id="UP001152795">
    <property type="component" value="Unassembled WGS sequence"/>
</dbReference>
<evidence type="ECO:0000313" key="2">
    <source>
        <dbReference type="Proteomes" id="UP001152795"/>
    </source>
</evidence>
<protein>
    <submittedName>
        <fullName evidence="1">Uncharacterized protein</fullName>
    </submittedName>
</protein>
<comment type="caution">
    <text evidence="1">The sequence shown here is derived from an EMBL/GenBank/DDBJ whole genome shotgun (WGS) entry which is preliminary data.</text>
</comment>
<gene>
    <name evidence="1" type="ORF">PACLA_8A001967</name>
</gene>
<dbReference type="AlphaFoldDB" id="A0A6S7K7C5"/>
<accession>A0A6S7K7C5</accession>
<name>A0A6S7K7C5_PARCT</name>
<evidence type="ECO:0000313" key="1">
    <source>
        <dbReference type="EMBL" id="CAB4016708.1"/>
    </source>
</evidence>
<reference evidence="1" key="1">
    <citation type="submission" date="2020-04" db="EMBL/GenBank/DDBJ databases">
        <authorList>
            <person name="Alioto T."/>
            <person name="Alioto T."/>
            <person name="Gomez Garrido J."/>
        </authorList>
    </citation>
    <scope>NUCLEOTIDE SEQUENCE</scope>
    <source>
        <strain evidence="1">A484AB</strain>
    </source>
</reference>
<organism evidence="1 2">
    <name type="scientific">Paramuricea clavata</name>
    <name type="common">Red gorgonian</name>
    <name type="synonym">Violescent sea-whip</name>
    <dbReference type="NCBI Taxonomy" id="317549"/>
    <lineage>
        <taxon>Eukaryota</taxon>
        <taxon>Metazoa</taxon>
        <taxon>Cnidaria</taxon>
        <taxon>Anthozoa</taxon>
        <taxon>Octocorallia</taxon>
        <taxon>Malacalcyonacea</taxon>
        <taxon>Plexauridae</taxon>
        <taxon>Paramuricea</taxon>
    </lineage>
</organism>